<keyword evidence="2" id="KW-1185">Reference proteome</keyword>
<dbReference type="SUPFAM" id="SSF56112">
    <property type="entry name" value="Protein kinase-like (PK-like)"/>
    <property type="match status" value="1"/>
</dbReference>
<proteinExistence type="predicted"/>
<evidence type="ECO:0000313" key="2">
    <source>
        <dbReference type="Proteomes" id="UP001596137"/>
    </source>
</evidence>
<sequence>MTDTSHGARVLRHAEVSGALAAYDDRRLAELVEGARTTGAGIGGMSATLDVGGVPVFVKRVPLTDLERRPENVMSTANLFGLPPFCQYGVGSPGFGAWRELAANLVTTEWVLGGRSGAFPLMYHWRVLPGAAPPAEEHADVERAVAYWGGAPEVRRRLHALREASASIVLFLEFVPHTLHDWLVARAAAGEDAVAACAMLESRLLADVAFMNAGGLAHFDAHFANVLTDGHRVYISDLGLATSPRFDLSAPEAVFLESHRSHDQAHVIMGMVNRLVSDVCGIAAPNTGSAERDAFVRACAEGAEPLGAPAEVAAVIRRYAPVAAVMNDFYRDLFGVSRETPYPAEKVEAALASLSVSDQDRRGGRRFAL</sequence>
<organism evidence="1 2">
    <name type="scientific">Sphaerisporangium aureirubrum</name>
    <dbReference type="NCBI Taxonomy" id="1544736"/>
    <lineage>
        <taxon>Bacteria</taxon>
        <taxon>Bacillati</taxon>
        <taxon>Actinomycetota</taxon>
        <taxon>Actinomycetes</taxon>
        <taxon>Streptosporangiales</taxon>
        <taxon>Streptosporangiaceae</taxon>
        <taxon>Sphaerisporangium</taxon>
    </lineage>
</organism>
<dbReference type="InterPro" id="IPR011009">
    <property type="entry name" value="Kinase-like_dom_sf"/>
</dbReference>
<name>A0ABW1NG36_9ACTN</name>
<dbReference type="Proteomes" id="UP001596137">
    <property type="component" value="Unassembled WGS sequence"/>
</dbReference>
<protein>
    <submittedName>
        <fullName evidence="1">Serine/threonine protein phosphatase</fullName>
    </submittedName>
</protein>
<gene>
    <name evidence="1" type="ORF">ACFP1K_12210</name>
</gene>
<evidence type="ECO:0000313" key="1">
    <source>
        <dbReference type="EMBL" id="MFC6081923.1"/>
    </source>
</evidence>
<dbReference type="RefSeq" id="WP_380750864.1">
    <property type="nucleotide sequence ID" value="NZ_JBHSRF010000013.1"/>
</dbReference>
<dbReference type="EMBL" id="JBHSRF010000013">
    <property type="protein sequence ID" value="MFC6081923.1"/>
    <property type="molecule type" value="Genomic_DNA"/>
</dbReference>
<accession>A0ABW1NG36</accession>
<reference evidence="2" key="1">
    <citation type="journal article" date="2019" name="Int. J. Syst. Evol. Microbiol.">
        <title>The Global Catalogue of Microorganisms (GCM) 10K type strain sequencing project: providing services to taxonomists for standard genome sequencing and annotation.</title>
        <authorList>
            <consortium name="The Broad Institute Genomics Platform"/>
            <consortium name="The Broad Institute Genome Sequencing Center for Infectious Disease"/>
            <person name="Wu L."/>
            <person name="Ma J."/>
        </authorList>
    </citation>
    <scope>NUCLEOTIDE SEQUENCE [LARGE SCALE GENOMIC DNA]</scope>
    <source>
        <strain evidence="2">JCM 30346</strain>
    </source>
</reference>
<dbReference type="Gene3D" id="1.10.510.10">
    <property type="entry name" value="Transferase(Phosphotransferase) domain 1"/>
    <property type="match status" value="1"/>
</dbReference>
<comment type="caution">
    <text evidence="1">The sequence shown here is derived from an EMBL/GenBank/DDBJ whole genome shotgun (WGS) entry which is preliminary data.</text>
</comment>